<comment type="caution">
    <text evidence="2">The sequence shown here is derived from an EMBL/GenBank/DDBJ whole genome shotgun (WGS) entry which is preliminary data.</text>
</comment>
<evidence type="ECO:0000313" key="3">
    <source>
        <dbReference type="Proteomes" id="UP000179797"/>
    </source>
</evidence>
<name>A0A1S1YXY9_FLAPC</name>
<dbReference type="OrthoDB" id="5638848at2"/>
<dbReference type="InterPro" id="IPR038727">
    <property type="entry name" value="NadR/Ttd14_AAA_dom"/>
</dbReference>
<reference evidence="2 3" key="1">
    <citation type="journal article" date="2012" name="Int. J. Syst. Evol. Microbiol.">
        <title>Flammeovirga pacifica sp. nov., isolated from deep-sea sediment.</title>
        <authorList>
            <person name="Xu H."/>
            <person name="Fu Y."/>
            <person name="Yang N."/>
            <person name="Ding Z."/>
            <person name="Lai Q."/>
            <person name="Zeng R."/>
        </authorList>
    </citation>
    <scope>NUCLEOTIDE SEQUENCE [LARGE SCALE GENOMIC DNA]</scope>
    <source>
        <strain evidence="3">DSM 24597 / LMG 26175 / WPAGA1</strain>
    </source>
</reference>
<feature type="domain" description="NadR/Ttd14 AAA" evidence="1">
    <location>
        <begin position="3"/>
        <end position="164"/>
    </location>
</feature>
<dbReference type="AlphaFoldDB" id="A0A1S1YXY9"/>
<dbReference type="InterPro" id="IPR027417">
    <property type="entry name" value="P-loop_NTPase"/>
</dbReference>
<organism evidence="2 3">
    <name type="scientific">Flammeovirga pacifica</name>
    <dbReference type="NCBI Taxonomy" id="915059"/>
    <lineage>
        <taxon>Bacteria</taxon>
        <taxon>Pseudomonadati</taxon>
        <taxon>Bacteroidota</taxon>
        <taxon>Cytophagia</taxon>
        <taxon>Cytophagales</taxon>
        <taxon>Flammeovirgaceae</taxon>
        <taxon>Flammeovirga</taxon>
    </lineage>
</organism>
<protein>
    <recommendedName>
        <fullName evidence="1">NadR/Ttd14 AAA domain-containing protein</fullName>
    </recommendedName>
</protein>
<dbReference type="Pfam" id="PF13521">
    <property type="entry name" value="AAA_28"/>
    <property type="match status" value="1"/>
</dbReference>
<evidence type="ECO:0000259" key="1">
    <source>
        <dbReference type="Pfam" id="PF13521"/>
    </source>
</evidence>
<dbReference type="RefSeq" id="WP_044219158.1">
    <property type="nucleotide sequence ID" value="NZ_JRYR02000001.1"/>
</dbReference>
<dbReference type="Proteomes" id="UP000179797">
    <property type="component" value="Unassembled WGS sequence"/>
</dbReference>
<dbReference type="STRING" id="915059.NH26_05650"/>
<keyword evidence="3" id="KW-1185">Reference proteome</keyword>
<accession>A0A1S1YXY9</accession>
<sequence>MRKYIISGAAGAGKTTLIEALNEKNYPIVSEASRQIISQEQLNSSDGMPWGNIERYSRLVYQKIVDDLIELEEACFTDRSLIDVIAYLEYQDRAIPSSLKNFPFDKFYQKKAFVALPWEDIYENDAQRPESYNYHVQLSKKVIATYEKYNFEVIEIPFTSVDRRVDFVLENTCL</sequence>
<evidence type="ECO:0000313" key="2">
    <source>
        <dbReference type="EMBL" id="OHX65871.1"/>
    </source>
</evidence>
<dbReference type="EMBL" id="JRYR02000001">
    <property type="protein sequence ID" value="OHX65871.1"/>
    <property type="molecule type" value="Genomic_DNA"/>
</dbReference>
<dbReference type="Gene3D" id="3.40.50.300">
    <property type="entry name" value="P-loop containing nucleotide triphosphate hydrolases"/>
    <property type="match status" value="1"/>
</dbReference>
<proteinExistence type="predicted"/>
<gene>
    <name evidence="2" type="ORF">NH26_05650</name>
</gene>
<dbReference type="SUPFAM" id="SSF52540">
    <property type="entry name" value="P-loop containing nucleoside triphosphate hydrolases"/>
    <property type="match status" value="1"/>
</dbReference>